<dbReference type="EMBL" id="JGYD01000025">
    <property type="protein sequence ID" value="KSV17310.1"/>
    <property type="molecule type" value="Genomic_DNA"/>
</dbReference>
<comment type="caution">
    <text evidence="2">The sequence shown here is derived from an EMBL/GenBank/DDBJ whole genome shotgun (WGS) entry which is preliminary data.</text>
</comment>
<proteinExistence type="predicted"/>
<dbReference type="PATRIC" id="fig|61435.5.peg.1517"/>
<name>A0A0V8M0L2_9CHLR</name>
<evidence type="ECO:0000256" key="1">
    <source>
        <dbReference type="SAM" id="MobiDB-lite"/>
    </source>
</evidence>
<protein>
    <submittedName>
        <fullName evidence="2">Uncharacterized protein</fullName>
    </submittedName>
</protein>
<gene>
    <name evidence="2" type="ORF">DA01_07735</name>
</gene>
<feature type="compositionally biased region" description="Polar residues" evidence="1">
    <location>
        <begin position="8"/>
        <end position="17"/>
    </location>
</feature>
<dbReference type="AlphaFoldDB" id="A0A0V8M0L2"/>
<sequence>MARKTPFGTDNSFTPFQSSSNHNGNGNGINVDDVQGLIGDAQVPSVIKELVDPGETPLKLLMRTCFKNEGQVNSAVEYLSRCKATNDREGEEKLLFKMAANVSIDGMARKEVVMALSQRIAPELYTSKKLPANRDAKDDRGP</sequence>
<evidence type="ECO:0000313" key="3">
    <source>
        <dbReference type="Proteomes" id="UP000053577"/>
    </source>
</evidence>
<evidence type="ECO:0000313" key="2">
    <source>
        <dbReference type="EMBL" id="KSV17310.1"/>
    </source>
</evidence>
<accession>A0A0V8M0L2</accession>
<reference evidence="2 3" key="1">
    <citation type="journal article" date="2015" name="Sci. Rep.">
        <title>A comparative genomics and reductive dehalogenase gene transcription study of two chloroethene-respiring bacteria, Dehalococcoides mccartyi strains MB and 11a.</title>
        <authorList>
            <person name="Low A."/>
            <person name="Shen Z."/>
            <person name="Cheng D."/>
            <person name="Rogers M.J."/>
            <person name="Lee P.K."/>
            <person name="He J."/>
        </authorList>
    </citation>
    <scope>NUCLEOTIDE SEQUENCE [LARGE SCALE GENOMIC DNA]</scope>
    <source>
        <strain evidence="2 3">MB</strain>
    </source>
</reference>
<dbReference type="Proteomes" id="UP000053577">
    <property type="component" value="Unassembled WGS sequence"/>
</dbReference>
<feature type="region of interest" description="Disordered" evidence="1">
    <location>
        <begin position="1"/>
        <end position="33"/>
    </location>
</feature>
<dbReference type="RefSeq" id="WP_058292719.1">
    <property type="nucleotide sequence ID" value="NZ_CP019865.1"/>
</dbReference>
<organism evidence="2 3">
    <name type="scientific">Dehalococcoides mccartyi</name>
    <dbReference type="NCBI Taxonomy" id="61435"/>
    <lineage>
        <taxon>Bacteria</taxon>
        <taxon>Bacillati</taxon>
        <taxon>Chloroflexota</taxon>
        <taxon>Dehalococcoidia</taxon>
        <taxon>Dehalococcoidales</taxon>
        <taxon>Dehalococcoidaceae</taxon>
        <taxon>Dehalococcoides</taxon>
    </lineage>
</organism>
<feature type="compositionally biased region" description="Low complexity" evidence="1">
    <location>
        <begin position="18"/>
        <end position="30"/>
    </location>
</feature>